<dbReference type="AlphaFoldDB" id="A0AAV7KHD4"/>
<proteinExistence type="predicted"/>
<evidence type="ECO:0000313" key="1">
    <source>
        <dbReference type="EMBL" id="KAI6660511.1"/>
    </source>
</evidence>
<sequence>MELAADICSSGVNDIGNIYLLGYKGCISVWRFPHRELIIFLTFDEVIHEVSVITFLPNLSSNTNALFICVAENKTHLLEITPKKQTLSPIDQTSDPSLPPVRAISQLIVTPINHYVLMHLVNGEKVLRDIADTVPGVIALLPTVPTHDTVFCWYLHPTARQLYSIVCDTESGSRRLIQYDLSSVVNRAIIPEIEDKPKPIPESLHSTKRGIFIPGTNSIQKHAMERVMAIYNNREATRKKAKEIWDNLENDLPPTP</sequence>
<keyword evidence="2" id="KW-1185">Reference proteome</keyword>
<dbReference type="EMBL" id="JAKMXF010000033">
    <property type="protein sequence ID" value="KAI6660511.1"/>
    <property type="molecule type" value="Genomic_DNA"/>
</dbReference>
<dbReference type="Proteomes" id="UP001165289">
    <property type="component" value="Unassembled WGS sequence"/>
</dbReference>
<protein>
    <submittedName>
        <fullName evidence="1">Uncharacterized protein</fullName>
    </submittedName>
</protein>
<reference evidence="1 2" key="1">
    <citation type="journal article" date="2023" name="BMC Biol.">
        <title>The compact genome of the sponge Oopsacas minuta (Hexactinellida) is lacking key metazoan core genes.</title>
        <authorList>
            <person name="Santini S."/>
            <person name="Schenkelaars Q."/>
            <person name="Jourda C."/>
            <person name="Duchesne M."/>
            <person name="Belahbib H."/>
            <person name="Rocher C."/>
            <person name="Selva M."/>
            <person name="Riesgo A."/>
            <person name="Vervoort M."/>
            <person name="Leys S.P."/>
            <person name="Kodjabachian L."/>
            <person name="Le Bivic A."/>
            <person name="Borchiellini C."/>
            <person name="Claverie J.M."/>
            <person name="Renard E."/>
        </authorList>
    </citation>
    <scope>NUCLEOTIDE SEQUENCE [LARGE SCALE GENOMIC DNA]</scope>
    <source>
        <strain evidence="1">SPO-2</strain>
    </source>
</reference>
<name>A0AAV7KHD4_9METZ</name>
<organism evidence="1 2">
    <name type="scientific">Oopsacas minuta</name>
    <dbReference type="NCBI Taxonomy" id="111878"/>
    <lineage>
        <taxon>Eukaryota</taxon>
        <taxon>Metazoa</taxon>
        <taxon>Porifera</taxon>
        <taxon>Hexactinellida</taxon>
        <taxon>Hexasterophora</taxon>
        <taxon>Lyssacinosida</taxon>
        <taxon>Leucopsacidae</taxon>
        <taxon>Oopsacas</taxon>
    </lineage>
</organism>
<accession>A0AAV7KHD4</accession>
<evidence type="ECO:0000313" key="2">
    <source>
        <dbReference type="Proteomes" id="UP001165289"/>
    </source>
</evidence>
<comment type="caution">
    <text evidence="1">The sequence shown here is derived from an EMBL/GenBank/DDBJ whole genome shotgun (WGS) entry which is preliminary data.</text>
</comment>
<gene>
    <name evidence="1" type="ORF">LOD99_14095</name>
</gene>